<evidence type="ECO:0008006" key="3">
    <source>
        <dbReference type="Google" id="ProtNLM"/>
    </source>
</evidence>
<dbReference type="PANTHER" id="PTHR37460">
    <property type="entry name" value="ENDONUCLEASE III"/>
    <property type="match status" value="1"/>
</dbReference>
<dbReference type="PANTHER" id="PTHR37460:SF1">
    <property type="entry name" value="ENDONUCLEASE III"/>
    <property type="match status" value="1"/>
</dbReference>
<keyword evidence="2" id="KW-1185">Reference proteome</keyword>
<dbReference type="AlphaFoldDB" id="A0A317T768"/>
<accession>A0A317T768</accession>
<sequence>MPITCFGDSPRQGTYALFILLSKKLNLSFGRFLGGRKIPLDPGFYLYVGSALGNDPASMPLARRLVRHASRSSGKPPHKIRSQMIRFFKNNNLATSNLQPPTGKKLHWHIDYLLDNRYAQIINISIIRSPLRLESTVSDFAESLDETFIIAPKLGAGDTTRGTHLLGVRNPETCICAFEQKVTSYLQELKEHSSVIE</sequence>
<dbReference type="InterPro" id="IPR002837">
    <property type="entry name" value="DUF123"/>
</dbReference>
<dbReference type="OrthoDB" id="9811593at2"/>
<organism evidence="1 2">
    <name type="scientific">Prosthecochloris marina</name>
    <dbReference type="NCBI Taxonomy" id="2017681"/>
    <lineage>
        <taxon>Bacteria</taxon>
        <taxon>Pseudomonadati</taxon>
        <taxon>Chlorobiota</taxon>
        <taxon>Chlorobiia</taxon>
        <taxon>Chlorobiales</taxon>
        <taxon>Chlorobiaceae</taxon>
        <taxon>Prosthecochloris</taxon>
    </lineage>
</organism>
<evidence type="ECO:0000313" key="1">
    <source>
        <dbReference type="EMBL" id="PWW82569.1"/>
    </source>
</evidence>
<dbReference type="EMBL" id="PDNZ01000003">
    <property type="protein sequence ID" value="PWW82569.1"/>
    <property type="molecule type" value="Genomic_DNA"/>
</dbReference>
<dbReference type="Proteomes" id="UP000246278">
    <property type="component" value="Unassembled WGS sequence"/>
</dbReference>
<gene>
    <name evidence="1" type="ORF">CR164_05005</name>
</gene>
<comment type="caution">
    <text evidence="1">The sequence shown here is derived from an EMBL/GenBank/DDBJ whole genome shotgun (WGS) entry which is preliminary data.</text>
</comment>
<dbReference type="Pfam" id="PF01986">
    <property type="entry name" value="DUF123"/>
    <property type="match status" value="1"/>
</dbReference>
<proteinExistence type="predicted"/>
<name>A0A317T768_9CHLB</name>
<dbReference type="CDD" id="cd10441">
    <property type="entry name" value="GIY-YIG_COG1833"/>
    <property type="match status" value="1"/>
</dbReference>
<evidence type="ECO:0000313" key="2">
    <source>
        <dbReference type="Proteomes" id="UP000246278"/>
    </source>
</evidence>
<protein>
    <recommendedName>
        <fullName evidence="3">DUF123 domain-containing protein</fullName>
    </recommendedName>
</protein>
<reference evidence="2" key="1">
    <citation type="submission" date="2017-10" db="EMBL/GenBank/DDBJ databases">
        <authorList>
            <person name="Gaisin V.A."/>
            <person name="Rysina M.S."/>
            <person name="Grouzdev D.S."/>
        </authorList>
    </citation>
    <scope>NUCLEOTIDE SEQUENCE [LARGE SCALE GENOMIC DNA]</scope>
    <source>
        <strain evidence="2">V1</strain>
    </source>
</reference>